<dbReference type="Pfam" id="PF07963">
    <property type="entry name" value="N_methyl"/>
    <property type="match status" value="1"/>
</dbReference>
<evidence type="ECO:0000256" key="1">
    <source>
        <dbReference type="SAM" id="Phobius"/>
    </source>
</evidence>
<name>A0A518BX43_9BACT</name>
<reference evidence="2 3" key="1">
    <citation type="submission" date="2019-02" db="EMBL/GenBank/DDBJ databases">
        <title>Deep-cultivation of Planctomycetes and their phenomic and genomic characterization uncovers novel biology.</title>
        <authorList>
            <person name="Wiegand S."/>
            <person name="Jogler M."/>
            <person name="Boedeker C."/>
            <person name="Pinto D."/>
            <person name="Vollmers J."/>
            <person name="Rivas-Marin E."/>
            <person name="Kohn T."/>
            <person name="Peeters S.H."/>
            <person name="Heuer A."/>
            <person name="Rast P."/>
            <person name="Oberbeckmann S."/>
            <person name="Bunk B."/>
            <person name="Jeske O."/>
            <person name="Meyerdierks A."/>
            <person name="Storesund J.E."/>
            <person name="Kallscheuer N."/>
            <person name="Luecker S."/>
            <person name="Lage O.M."/>
            <person name="Pohl T."/>
            <person name="Merkel B.J."/>
            <person name="Hornburger P."/>
            <person name="Mueller R.-W."/>
            <person name="Bruemmer F."/>
            <person name="Labrenz M."/>
            <person name="Spormann A.M."/>
            <person name="Op den Camp H."/>
            <person name="Overmann J."/>
            <person name="Amann R."/>
            <person name="Jetten M.S.M."/>
            <person name="Mascher T."/>
            <person name="Medema M.H."/>
            <person name="Devos D.P."/>
            <person name="Kaster A.-K."/>
            <person name="Ovreas L."/>
            <person name="Rohde M."/>
            <person name="Galperin M.Y."/>
            <person name="Jogler C."/>
        </authorList>
    </citation>
    <scope>NUCLEOTIDE SEQUENCE [LARGE SCALE GENOMIC DNA]</scope>
    <source>
        <strain evidence="2 3">Pan265</strain>
    </source>
</reference>
<feature type="transmembrane region" description="Helical" evidence="1">
    <location>
        <begin position="12"/>
        <end position="33"/>
    </location>
</feature>
<keyword evidence="1" id="KW-1133">Transmembrane helix</keyword>
<dbReference type="AlphaFoldDB" id="A0A518BX43"/>
<keyword evidence="1" id="KW-0812">Transmembrane</keyword>
<proteinExistence type="predicted"/>
<dbReference type="InterPro" id="IPR045584">
    <property type="entry name" value="Pilin-like"/>
</dbReference>
<dbReference type="KEGG" id="mcad:Pan265_13970"/>
<dbReference type="EMBL" id="CP036280">
    <property type="protein sequence ID" value="QDU71547.1"/>
    <property type="molecule type" value="Genomic_DNA"/>
</dbReference>
<dbReference type="SUPFAM" id="SSF54523">
    <property type="entry name" value="Pili subunits"/>
    <property type="match status" value="1"/>
</dbReference>
<keyword evidence="1" id="KW-0472">Membrane</keyword>
<dbReference type="Gene3D" id="3.30.700.10">
    <property type="entry name" value="Glycoprotein, Type 4 Pilin"/>
    <property type="match status" value="1"/>
</dbReference>
<dbReference type="RefSeq" id="WP_236254246.1">
    <property type="nucleotide sequence ID" value="NZ_CP036280.1"/>
</dbReference>
<accession>A0A518BX43</accession>
<dbReference type="InterPro" id="IPR012902">
    <property type="entry name" value="N_methyl_site"/>
</dbReference>
<evidence type="ECO:0008006" key="4">
    <source>
        <dbReference type="Google" id="ProtNLM"/>
    </source>
</evidence>
<evidence type="ECO:0000313" key="3">
    <source>
        <dbReference type="Proteomes" id="UP000320386"/>
    </source>
</evidence>
<organism evidence="2 3">
    <name type="scientific">Mucisphaera calidilacus</name>
    <dbReference type="NCBI Taxonomy" id="2527982"/>
    <lineage>
        <taxon>Bacteria</taxon>
        <taxon>Pseudomonadati</taxon>
        <taxon>Planctomycetota</taxon>
        <taxon>Phycisphaerae</taxon>
        <taxon>Phycisphaerales</taxon>
        <taxon>Phycisphaeraceae</taxon>
        <taxon>Mucisphaera</taxon>
    </lineage>
</organism>
<keyword evidence="3" id="KW-1185">Reference proteome</keyword>
<dbReference type="PANTHER" id="PTHR30093:SF2">
    <property type="entry name" value="TYPE II SECRETION SYSTEM PROTEIN H"/>
    <property type="match status" value="1"/>
</dbReference>
<dbReference type="PANTHER" id="PTHR30093">
    <property type="entry name" value="GENERAL SECRETION PATHWAY PROTEIN G"/>
    <property type="match status" value="1"/>
</dbReference>
<dbReference type="Proteomes" id="UP000320386">
    <property type="component" value="Chromosome"/>
</dbReference>
<sequence>MARTTRRIGFTLIELLVVISIIALLIGILLPALGAARLTARRMADSSGLRQFVIANTAWAVDNKGRLPHPAGTFGDIDADPNIERRAGMTGWYRYDLAQELLNSYGLTPSSFGCNSYGELEDVDFDEQAQIDEGRTNLTADSTRNLQWIRWAVYGGLYRTLVDGTTPGGGAMVDVEETDKYFYFPSTLDDYADSEVVATCYHHITGASWGSDLPHLNGSNEAVYRGADGEDSPFKVGVTRKIDWGRVQDTYTPDGIYMGYRDGSVSWQNRDSWGQFTSATNNTNAYFYDKDR</sequence>
<protein>
    <recommendedName>
        <fullName evidence="4">Prepilin-type N-terminal cleavage/methylation domain-containing protein</fullName>
    </recommendedName>
</protein>
<evidence type="ECO:0000313" key="2">
    <source>
        <dbReference type="EMBL" id="QDU71547.1"/>
    </source>
</evidence>
<gene>
    <name evidence="2" type="ORF">Pan265_13970</name>
</gene>
<dbReference type="NCBIfam" id="TIGR02532">
    <property type="entry name" value="IV_pilin_GFxxxE"/>
    <property type="match status" value="1"/>
</dbReference>